<name>A0A918N5R1_9GAMM</name>
<keyword evidence="6" id="KW-1185">Reference proteome</keyword>
<dbReference type="EMBL" id="BMXR01000001">
    <property type="protein sequence ID" value="GGX40111.1"/>
    <property type="molecule type" value="Genomic_DNA"/>
</dbReference>
<dbReference type="SUPFAM" id="SSF46689">
    <property type="entry name" value="Homeodomain-like"/>
    <property type="match status" value="2"/>
</dbReference>
<evidence type="ECO:0000259" key="4">
    <source>
        <dbReference type="PROSITE" id="PS01124"/>
    </source>
</evidence>
<dbReference type="Gene3D" id="1.10.10.60">
    <property type="entry name" value="Homeodomain-like"/>
    <property type="match status" value="1"/>
</dbReference>
<reference evidence="5" key="2">
    <citation type="submission" date="2020-09" db="EMBL/GenBank/DDBJ databases">
        <authorList>
            <person name="Sun Q."/>
            <person name="Kim S."/>
        </authorList>
    </citation>
    <scope>NUCLEOTIDE SEQUENCE</scope>
    <source>
        <strain evidence="5">KCTC 22169</strain>
    </source>
</reference>
<dbReference type="Pfam" id="PF12833">
    <property type="entry name" value="HTH_18"/>
    <property type="match status" value="1"/>
</dbReference>
<keyword evidence="3" id="KW-0804">Transcription</keyword>
<dbReference type="SUPFAM" id="SSF52317">
    <property type="entry name" value="Class I glutamine amidotransferase-like"/>
    <property type="match status" value="1"/>
</dbReference>
<dbReference type="RefSeq" id="WP_189606758.1">
    <property type="nucleotide sequence ID" value="NZ_BMXR01000001.1"/>
</dbReference>
<sequence>MKVVILLTDRCAGSLAVSLVDALITANYCHIKSGAEEPLFEWVLTSMDGKPVMPFNGIPLTPDCAIEAVYRDDSTPVEDQIWVVPSIYDAVSRQHKIADALERLTPMTEVVRHHYQRGGLLASCCTGSFLLASAGILDHYPALMHWRSELNFKRLFPHLKIDTRSPLVDYGRLVCTTGGAQSCHQLVIHLVEKFHSDTLALAVAKMLQVDRYPTPPVVYGVTDDDPGHNDEKVRIVQARFRENLHKPIYIEHLAEDLNISERQLVRRFRQATGLSPLKYLQKERLKRACQLLENSRLTSARIALEVGYQDESNFRRLFKRELGMTMEHYRSQFGGARVSEEKLSEEKQPARL</sequence>
<comment type="caution">
    <text evidence="5">The sequence shown here is derived from an EMBL/GenBank/DDBJ whole genome shotgun (WGS) entry which is preliminary data.</text>
</comment>
<dbReference type="AlphaFoldDB" id="A0A918N5R1"/>
<dbReference type="Proteomes" id="UP000626148">
    <property type="component" value="Unassembled WGS sequence"/>
</dbReference>
<keyword evidence="1" id="KW-0805">Transcription regulation</keyword>
<dbReference type="InterPro" id="IPR018060">
    <property type="entry name" value="HTH_AraC"/>
</dbReference>
<dbReference type="SMART" id="SM00342">
    <property type="entry name" value="HTH_ARAC"/>
    <property type="match status" value="1"/>
</dbReference>
<dbReference type="PANTHER" id="PTHR46796">
    <property type="entry name" value="HTH-TYPE TRANSCRIPTIONAL ACTIVATOR RHAS-RELATED"/>
    <property type="match status" value="1"/>
</dbReference>
<proteinExistence type="predicted"/>
<evidence type="ECO:0000313" key="5">
    <source>
        <dbReference type="EMBL" id="GGX40111.1"/>
    </source>
</evidence>
<reference evidence="5" key="1">
    <citation type="journal article" date="2014" name="Int. J. Syst. Evol. Microbiol.">
        <title>Complete genome sequence of Corynebacterium casei LMG S-19264T (=DSM 44701T), isolated from a smear-ripened cheese.</title>
        <authorList>
            <consortium name="US DOE Joint Genome Institute (JGI-PGF)"/>
            <person name="Walter F."/>
            <person name="Albersmeier A."/>
            <person name="Kalinowski J."/>
            <person name="Ruckert C."/>
        </authorList>
    </citation>
    <scope>NUCLEOTIDE SEQUENCE</scope>
    <source>
        <strain evidence="5">KCTC 22169</strain>
    </source>
</reference>
<evidence type="ECO:0000256" key="3">
    <source>
        <dbReference type="ARBA" id="ARBA00023163"/>
    </source>
</evidence>
<evidence type="ECO:0000256" key="2">
    <source>
        <dbReference type="ARBA" id="ARBA00023125"/>
    </source>
</evidence>
<keyword evidence="2" id="KW-0238">DNA-binding</keyword>
<protein>
    <submittedName>
        <fullName evidence="5">Transcriptional regulator</fullName>
    </submittedName>
</protein>
<evidence type="ECO:0000256" key="1">
    <source>
        <dbReference type="ARBA" id="ARBA00023015"/>
    </source>
</evidence>
<organism evidence="5 6">
    <name type="scientific">Saccharospirillum salsuginis</name>
    <dbReference type="NCBI Taxonomy" id="418750"/>
    <lineage>
        <taxon>Bacteria</taxon>
        <taxon>Pseudomonadati</taxon>
        <taxon>Pseudomonadota</taxon>
        <taxon>Gammaproteobacteria</taxon>
        <taxon>Oceanospirillales</taxon>
        <taxon>Saccharospirillaceae</taxon>
        <taxon>Saccharospirillum</taxon>
    </lineage>
</organism>
<dbReference type="PROSITE" id="PS01124">
    <property type="entry name" value="HTH_ARAC_FAMILY_2"/>
    <property type="match status" value="1"/>
</dbReference>
<dbReference type="InterPro" id="IPR050204">
    <property type="entry name" value="AraC_XylS_family_regulators"/>
</dbReference>
<evidence type="ECO:0000313" key="6">
    <source>
        <dbReference type="Proteomes" id="UP000626148"/>
    </source>
</evidence>
<dbReference type="InterPro" id="IPR009057">
    <property type="entry name" value="Homeodomain-like_sf"/>
</dbReference>
<dbReference type="GO" id="GO:0043565">
    <property type="term" value="F:sequence-specific DNA binding"/>
    <property type="evidence" value="ECO:0007669"/>
    <property type="project" value="InterPro"/>
</dbReference>
<gene>
    <name evidence="5" type="ORF">GCM10007392_03420</name>
</gene>
<dbReference type="GO" id="GO:0003700">
    <property type="term" value="F:DNA-binding transcription factor activity"/>
    <property type="evidence" value="ECO:0007669"/>
    <property type="project" value="InterPro"/>
</dbReference>
<dbReference type="InterPro" id="IPR029062">
    <property type="entry name" value="Class_I_gatase-like"/>
</dbReference>
<feature type="domain" description="HTH araC/xylS-type" evidence="4">
    <location>
        <begin position="234"/>
        <end position="332"/>
    </location>
</feature>
<accession>A0A918N5R1</accession>
<dbReference type="Gene3D" id="3.40.50.880">
    <property type="match status" value="1"/>
</dbReference>